<dbReference type="SUPFAM" id="SSF53448">
    <property type="entry name" value="Nucleotide-diphospho-sugar transferases"/>
    <property type="match status" value="1"/>
</dbReference>
<keyword evidence="4" id="KW-0812">Transmembrane</keyword>
<keyword evidence="4" id="KW-1133">Transmembrane helix</keyword>
<dbReference type="GO" id="GO:0016757">
    <property type="term" value="F:glycosyltransferase activity"/>
    <property type="evidence" value="ECO:0007669"/>
    <property type="project" value="UniProtKB-KW"/>
</dbReference>
<dbReference type="Proteomes" id="UP000070544">
    <property type="component" value="Unassembled WGS sequence"/>
</dbReference>
<dbReference type="GO" id="GO:0000139">
    <property type="term" value="C:Golgi membrane"/>
    <property type="evidence" value="ECO:0007669"/>
    <property type="project" value="TreeGrafter"/>
</dbReference>
<keyword evidence="2" id="KW-0328">Glycosyltransferase</keyword>
<sequence length="323" mass="37048">MRKTRALPLSILLLLVSIPVLHVVLVIYDWVQFSAIPLRGKKLRIPRYTQRFRDAKFSGSDEIERDVIRERGQVVPAQVMRPPVTTSNTSFAVVTMYANVGPSKRDTFTSNIDGFAIYGITNLIEYTSHHGYPFFFHHAPGLVATDSFTSLYWSKLTLLEHYMSVSPPFSWLLWTDADVLIMRPEIPLSSFVDGISPQYHVAVVLECGRANFDYLRQWGPRSGFFFVRNSDKAREFLNAWRSLRGAWEKSLTPEQDALEQLLADQAWWPSVYVYPSNVLHCYAECADEETFSVHFPNTQRKTCMAQWWRELFGDAAGSAGRHP</sequence>
<dbReference type="Gene3D" id="3.90.550.10">
    <property type="entry name" value="Spore Coat Polysaccharide Biosynthesis Protein SpsA, Chain A"/>
    <property type="match status" value="1"/>
</dbReference>
<evidence type="ECO:0008006" key="7">
    <source>
        <dbReference type="Google" id="ProtNLM"/>
    </source>
</evidence>
<accession>A0A139ADI4</accession>
<evidence type="ECO:0000256" key="3">
    <source>
        <dbReference type="ARBA" id="ARBA00022679"/>
    </source>
</evidence>
<protein>
    <recommendedName>
        <fullName evidence="7">Glycosyltransferase family 34 protein</fullName>
    </recommendedName>
</protein>
<gene>
    <name evidence="5" type="ORF">M427DRAFT_334965</name>
</gene>
<organism evidence="5 6">
    <name type="scientific">Gonapodya prolifera (strain JEL478)</name>
    <name type="common">Monoblepharis prolifera</name>
    <dbReference type="NCBI Taxonomy" id="1344416"/>
    <lineage>
        <taxon>Eukaryota</taxon>
        <taxon>Fungi</taxon>
        <taxon>Fungi incertae sedis</taxon>
        <taxon>Chytridiomycota</taxon>
        <taxon>Chytridiomycota incertae sedis</taxon>
        <taxon>Monoblepharidomycetes</taxon>
        <taxon>Monoblepharidales</taxon>
        <taxon>Gonapodyaceae</taxon>
        <taxon>Gonapodya</taxon>
    </lineage>
</organism>
<evidence type="ECO:0000256" key="2">
    <source>
        <dbReference type="ARBA" id="ARBA00022676"/>
    </source>
</evidence>
<dbReference type="Pfam" id="PF05637">
    <property type="entry name" value="Glyco_transf_34"/>
    <property type="match status" value="1"/>
</dbReference>
<dbReference type="GO" id="GO:0006487">
    <property type="term" value="P:protein N-linked glycosylation"/>
    <property type="evidence" value="ECO:0007669"/>
    <property type="project" value="TreeGrafter"/>
</dbReference>
<evidence type="ECO:0000313" key="5">
    <source>
        <dbReference type="EMBL" id="KXS14830.1"/>
    </source>
</evidence>
<dbReference type="AlphaFoldDB" id="A0A139ADI4"/>
<comment type="similarity">
    <text evidence="1">Belongs to the glycosyltransferase 34 family.</text>
</comment>
<keyword evidence="6" id="KW-1185">Reference proteome</keyword>
<reference evidence="5 6" key="1">
    <citation type="journal article" date="2015" name="Genome Biol. Evol.">
        <title>Phylogenomic analyses indicate that early fungi evolved digesting cell walls of algal ancestors of land plants.</title>
        <authorList>
            <person name="Chang Y."/>
            <person name="Wang S."/>
            <person name="Sekimoto S."/>
            <person name="Aerts A.L."/>
            <person name="Choi C."/>
            <person name="Clum A."/>
            <person name="LaButti K.M."/>
            <person name="Lindquist E.A."/>
            <person name="Yee Ngan C."/>
            <person name="Ohm R.A."/>
            <person name="Salamov A.A."/>
            <person name="Grigoriev I.V."/>
            <person name="Spatafora J.W."/>
            <person name="Berbee M.L."/>
        </authorList>
    </citation>
    <scope>NUCLEOTIDE SEQUENCE [LARGE SCALE GENOMIC DNA]</scope>
    <source>
        <strain evidence="5 6">JEL478</strain>
    </source>
</reference>
<dbReference type="InterPro" id="IPR029044">
    <property type="entry name" value="Nucleotide-diphossugar_trans"/>
</dbReference>
<dbReference type="OrthoDB" id="407658at2759"/>
<evidence type="ECO:0000256" key="1">
    <source>
        <dbReference type="ARBA" id="ARBA00005664"/>
    </source>
</evidence>
<keyword evidence="3" id="KW-0808">Transferase</keyword>
<keyword evidence="4" id="KW-0472">Membrane</keyword>
<dbReference type="PANTHER" id="PTHR31306:SF4">
    <property type="entry name" value="ALPHA-1,2-GALACTOSYLTRANSFERASE"/>
    <property type="match status" value="1"/>
</dbReference>
<dbReference type="InterPro" id="IPR008630">
    <property type="entry name" value="Glyco_trans_34"/>
</dbReference>
<evidence type="ECO:0000313" key="6">
    <source>
        <dbReference type="Proteomes" id="UP000070544"/>
    </source>
</evidence>
<dbReference type="STRING" id="1344416.A0A139ADI4"/>
<name>A0A139ADI4_GONPJ</name>
<dbReference type="EMBL" id="KQ965766">
    <property type="protein sequence ID" value="KXS14830.1"/>
    <property type="molecule type" value="Genomic_DNA"/>
</dbReference>
<evidence type="ECO:0000256" key="4">
    <source>
        <dbReference type="SAM" id="Phobius"/>
    </source>
</evidence>
<proteinExistence type="inferred from homology"/>
<feature type="transmembrane region" description="Helical" evidence="4">
    <location>
        <begin position="12"/>
        <end position="31"/>
    </location>
</feature>
<dbReference type="PANTHER" id="PTHR31306">
    <property type="entry name" value="ALPHA-1,6-MANNOSYLTRANSFERASE MNN11-RELATED"/>
    <property type="match status" value="1"/>
</dbReference>